<evidence type="ECO:0000313" key="2">
    <source>
        <dbReference type="Proteomes" id="UP001500635"/>
    </source>
</evidence>
<organism evidence="1 2">
    <name type="scientific">Tsukamurella soli</name>
    <dbReference type="NCBI Taxonomy" id="644556"/>
    <lineage>
        <taxon>Bacteria</taxon>
        <taxon>Bacillati</taxon>
        <taxon>Actinomycetota</taxon>
        <taxon>Actinomycetes</taxon>
        <taxon>Mycobacteriales</taxon>
        <taxon>Tsukamurellaceae</taxon>
        <taxon>Tsukamurella</taxon>
    </lineage>
</organism>
<dbReference type="Gene3D" id="3.40.50.150">
    <property type="entry name" value="Vaccinia Virus protein VP39"/>
    <property type="match status" value="1"/>
</dbReference>
<accession>A0ABP8K9P0</accession>
<dbReference type="EMBL" id="BAABFR010000097">
    <property type="protein sequence ID" value="GAA4402394.1"/>
    <property type="molecule type" value="Genomic_DNA"/>
</dbReference>
<reference evidence="2" key="1">
    <citation type="journal article" date="2019" name="Int. J. Syst. Evol. Microbiol.">
        <title>The Global Catalogue of Microorganisms (GCM) 10K type strain sequencing project: providing services to taxonomists for standard genome sequencing and annotation.</title>
        <authorList>
            <consortium name="The Broad Institute Genomics Platform"/>
            <consortium name="The Broad Institute Genome Sequencing Center for Infectious Disease"/>
            <person name="Wu L."/>
            <person name="Ma J."/>
        </authorList>
    </citation>
    <scope>NUCLEOTIDE SEQUENCE [LARGE SCALE GENOMIC DNA]</scope>
    <source>
        <strain evidence="2">JCM 17688</strain>
    </source>
</reference>
<dbReference type="PIRSF" id="PIRSF017393">
    <property type="entry name" value="MTase_SAV2177"/>
    <property type="match status" value="1"/>
</dbReference>
<dbReference type="SUPFAM" id="SSF53335">
    <property type="entry name" value="S-adenosyl-L-methionine-dependent methyltransferases"/>
    <property type="match status" value="1"/>
</dbReference>
<name>A0ABP8K9P0_9ACTN</name>
<dbReference type="RefSeq" id="WP_344999951.1">
    <property type="nucleotide sequence ID" value="NZ_BAABFR010000097.1"/>
</dbReference>
<proteinExistence type="predicted"/>
<dbReference type="InterPro" id="IPR029063">
    <property type="entry name" value="SAM-dependent_MTases_sf"/>
</dbReference>
<keyword evidence="1" id="KW-0808">Transferase</keyword>
<dbReference type="Pfam" id="PF04672">
    <property type="entry name" value="Methyltransf_19"/>
    <property type="match status" value="1"/>
</dbReference>
<comment type="caution">
    <text evidence="1">The sequence shown here is derived from an EMBL/GenBank/DDBJ whole genome shotgun (WGS) entry which is preliminary data.</text>
</comment>
<evidence type="ECO:0000313" key="1">
    <source>
        <dbReference type="EMBL" id="GAA4402394.1"/>
    </source>
</evidence>
<dbReference type="Proteomes" id="UP001500635">
    <property type="component" value="Unassembled WGS sequence"/>
</dbReference>
<keyword evidence="1" id="KW-0489">Methyltransferase</keyword>
<protein>
    <submittedName>
        <fullName evidence="1">SAM-dependent methyltransferase</fullName>
    </submittedName>
</protein>
<dbReference type="GO" id="GO:0008168">
    <property type="term" value="F:methyltransferase activity"/>
    <property type="evidence" value="ECO:0007669"/>
    <property type="project" value="UniProtKB-KW"/>
</dbReference>
<sequence>MSGNDSERSGPLPLGIDLEVPSAARIRDYFLGGSHNFGVDRAAARRVIASWPDIVVTMQQSRAFQRRVVRHLVDSGVRQFLELRSGIPTAGSVHEQVQALAPDSAVVYVDPDPITVAQSAEFLRGDPRTAAALADACDIEAIFGSAPVRELIDPSRPVGVLMLGVLHFVSDDDRALAAVSDVRARVAEGSAIAIWHGATIDGRPELADSGPTFEQTYGQAGSPYTLRSREQVQEMFRGWELLAPGVVELPLWRPDDPVAAAELVRRASGFVGVARKGR</sequence>
<dbReference type="GO" id="GO:0032259">
    <property type="term" value="P:methylation"/>
    <property type="evidence" value="ECO:0007669"/>
    <property type="project" value="UniProtKB-KW"/>
</dbReference>
<keyword evidence="2" id="KW-1185">Reference proteome</keyword>
<dbReference type="InterPro" id="IPR006764">
    <property type="entry name" value="SAM_dep_MeTrfase_SAV2177_type"/>
</dbReference>
<gene>
    <name evidence="1" type="ORF">GCM10023147_42940</name>
</gene>